<dbReference type="PANTHER" id="PTHR36842">
    <property type="entry name" value="PROTEIN TOLB HOMOLOG"/>
    <property type="match status" value="1"/>
</dbReference>
<accession>A0ABM7WSS7</accession>
<comment type="similarity">
    <text evidence="1">Belongs to the TolB family.</text>
</comment>
<dbReference type="Gene3D" id="2.40.160.50">
    <property type="entry name" value="membrane protein fhac: a member of the omp85/tpsb transporter family"/>
    <property type="match status" value="1"/>
</dbReference>
<gene>
    <name evidence="3" type="ORF">AMOR_15220</name>
</gene>
<feature type="chain" id="PRO_5047001503" description="WD40 domain protein beta Propeller" evidence="2">
    <location>
        <begin position="20"/>
        <end position="1046"/>
    </location>
</feature>
<evidence type="ECO:0000313" key="3">
    <source>
        <dbReference type="EMBL" id="BDG02526.1"/>
    </source>
</evidence>
<protein>
    <recommendedName>
        <fullName evidence="5">WD40 domain protein beta Propeller</fullName>
    </recommendedName>
</protein>
<evidence type="ECO:0008006" key="5">
    <source>
        <dbReference type="Google" id="ProtNLM"/>
    </source>
</evidence>
<name>A0ABM7WSS7_9BACT</name>
<sequence>MPRHLLALWVLLVPFASEAQSFQLRPPSIGDALSTMDRLDRREVERKRPGDLDQVFILPERPGQNQVAWFDFRWEYEDVPPPGGGPGGIRLYFYRSETAQARKALPAIQSAYARLVEAFHYNPTKRIPYILYATQREFQTQNVFQVTESVLGVTSPQDLKMTVPYFGDHSKFIEVSTHEMVHQFTIQKLLDQAGAEDMVSPINFLPLWFIEGIAEYYSKGGIDVETDLYLRDLVWNPDPRRGYEVLSFAEDRLRGYIPTYKLGQARIAFIAEEYGREKIQAFLENAYLLGDGGGPGGGSIRGFGALVRRVLNEPMEQVDARWKAWLKRRYYPEYMRAKQDLPQLREIRQLPTEPEDYSATSDGTLMLVRGIDRERGRARLYLLDTRNPRSAVEIASDSVPGIESLHPIEYGVTAISNGVLAFSAQAGIGDTLYVQRFRHIFQEGRTPRFQLGKRHALKIHPPGGGVFVQIGDPTFSADASHIAFVGVSGDGQQDIYVVPVTGGEARRLTNDGYAERDLAWGPDGIYCTSDATDHGRMNLFRIDAASGARTRLTTAPATDRHPRPQADGSVLFSSDANGKPDLYLLKDGTVQQLTDFTTGLTSPSPAPKARGIFAATFYGGYFKLVEVPKVAWLDGATTPVAPPSGDVLPIPQADFSEHISEYDALSIRNWRPEAGFVYGGGAGSSVAGRAAVLFSDMLRDHVLFVDLSVYGSFNYTQALVLFENRARRRGWVLGAFHFVQQQLDPLDPNLAYYQRDFGVIGALRYPLDRFRRLEFELTLGGVQRYCLTDFTGQVFFVCQGISSPSPAYGDTPGVANLNWQRQNGGVNFTMNPAIRYGYDSIRYDQYTGPLAGSSLLLELGGGYLPGRNAVHGFARVDAQHYWQIIGRSNFELRFAGGTTFSPNEQSRVWERSWWITSADNLRGYSPGDLAFLIGQHYYIVNAELQFPLDTLIRLLIFDYIEGVAAFDFGGVFNKFGTERDVNRVIVQPGAWESRTLTGVLGFNVLFGPLLLRVHFGHPFDIGGLKTPALLNHDRWVTNITLRYFFF</sequence>
<dbReference type="PANTHER" id="PTHR36842:SF1">
    <property type="entry name" value="PROTEIN TOLB"/>
    <property type="match status" value="1"/>
</dbReference>
<keyword evidence="2" id="KW-0732">Signal</keyword>
<dbReference type="InterPro" id="IPR011042">
    <property type="entry name" value="6-blade_b-propeller_TolB-like"/>
</dbReference>
<dbReference type="SUPFAM" id="SSF82171">
    <property type="entry name" value="DPP6 N-terminal domain-like"/>
    <property type="match status" value="1"/>
</dbReference>
<evidence type="ECO:0000313" key="4">
    <source>
        <dbReference type="Proteomes" id="UP001162891"/>
    </source>
</evidence>
<feature type="signal peptide" evidence="2">
    <location>
        <begin position="1"/>
        <end position="19"/>
    </location>
</feature>
<dbReference type="RefSeq" id="WP_248360222.1">
    <property type="nucleotide sequence ID" value="NZ_AP025591.1"/>
</dbReference>
<organism evidence="3 4">
    <name type="scientific">Anaeromyxobacter oryzae</name>
    <dbReference type="NCBI Taxonomy" id="2918170"/>
    <lineage>
        <taxon>Bacteria</taxon>
        <taxon>Pseudomonadati</taxon>
        <taxon>Myxococcota</taxon>
        <taxon>Myxococcia</taxon>
        <taxon>Myxococcales</taxon>
        <taxon>Cystobacterineae</taxon>
        <taxon>Anaeromyxobacteraceae</taxon>
        <taxon>Anaeromyxobacter</taxon>
    </lineage>
</organism>
<keyword evidence="4" id="KW-1185">Reference proteome</keyword>
<evidence type="ECO:0000256" key="1">
    <source>
        <dbReference type="ARBA" id="ARBA00009820"/>
    </source>
</evidence>
<reference evidence="4" key="1">
    <citation type="journal article" date="2022" name="Int. J. Syst. Evol. Microbiol.">
        <title>Anaeromyxobacter oryzae sp. nov., Anaeromyxobacter diazotrophicus sp. nov. and Anaeromyxobacter paludicola sp. nov., isolated from paddy soils.</title>
        <authorList>
            <person name="Itoh H."/>
            <person name="Xu Z."/>
            <person name="Mise K."/>
            <person name="Masuda Y."/>
            <person name="Ushijima N."/>
            <person name="Hayakawa C."/>
            <person name="Shiratori Y."/>
            <person name="Senoo K."/>
        </authorList>
    </citation>
    <scope>NUCLEOTIDE SEQUENCE [LARGE SCALE GENOMIC DNA]</scope>
    <source>
        <strain evidence="4">Red232</strain>
    </source>
</reference>
<dbReference type="InterPro" id="IPR011659">
    <property type="entry name" value="WD40"/>
</dbReference>
<dbReference type="Gene3D" id="2.120.10.30">
    <property type="entry name" value="TolB, C-terminal domain"/>
    <property type="match status" value="1"/>
</dbReference>
<dbReference type="Pfam" id="PF07676">
    <property type="entry name" value="PD40"/>
    <property type="match status" value="1"/>
</dbReference>
<dbReference type="Proteomes" id="UP001162891">
    <property type="component" value="Chromosome"/>
</dbReference>
<dbReference type="EMBL" id="AP025591">
    <property type="protein sequence ID" value="BDG02526.1"/>
    <property type="molecule type" value="Genomic_DNA"/>
</dbReference>
<evidence type="ECO:0000256" key="2">
    <source>
        <dbReference type="SAM" id="SignalP"/>
    </source>
</evidence>
<proteinExistence type="inferred from homology"/>